<reference evidence="1 2" key="1">
    <citation type="submission" date="2018-08" db="EMBL/GenBank/DDBJ databases">
        <title>A genome reference for cultivated species of the human gut microbiota.</title>
        <authorList>
            <person name="Zou Y."/>
            <person name="Xue W."/>
            <person name="Luo G."/>
        </authorList>
    </citation>
    <scope>NUCLEOTIDE SEQUENCE [LARGE SCALE GENOMIC DNA]</scope>
    <source>
        <strain evidence="1 2">OM06-4</strain>
    </source>
</reference>
<organism evidence="1 2">
    <name type="scientific">Thomasclavelia ramosa</name>
    <dbReference type="NCBI Taxonomy" id="1547"/>
    <lineage>
        <taxon>Bacteria</taxon>
        <taxon>Bacillati</taxon>
        <taxon>Bacillota</taxon>
        <taxon>Erysipelotrichia</taxon>
        <taxon>Erysipelotrichales</taxon>
        <taxon>Coprobacillaceae</taxon>
        <taxon>Thomasclavelia</taxon>
    </lineage>
</organism>
<evidence type="ECO:0000313" key="1">
    <source>
        <dbReference type="EMBL" id="RGD86917.1"/>
    </source>
</evidence>
<accession>A0A3E3EG97</accession>
<dbReference type="SUPFAM" id="SSF46785">
    <property type="entry name" value="Winged helix' DNA-binding domain"/>
    <property type="match status" value="1"/>
</dbReference>
<sequence>MMETKVRQSNYITILGWMVSDLKLRGNALLTYAIIYGFSQNGDDSYTGSRQYLAEWTNSTVQNVSRCLKKLLEDGLIIKKENVINGVKFCEYKAVVPELLPVTKCSGGSNKMFPNNIEYNTSNIYSAKFDKNDAFKRFWSVYPRHTNKKKAFDVFVKKCTDETVLQKMLSAVVDYKETEQWHNERFIPHASTWLNGERWEDEISTVSKNNTNDDNEWMSGYE</sequence>
<dbReference type="EMBL" id="QUSL01000002">
    <property type="protein sequence ID" value="RGD86917.1"/>
    <property type="molecule type" value="Genomic_DNA"/>
</dbReference>
<protein>
    <recommendedName>
        <fullName evidence="3">Helix-turn-helix domain-containing protein</fullName>
    </recommendedName>
</protein>
<proteinExistence type="predicted"/>
<dbReference type="AlphaFoldDB" id="A0A3E3EG97"/>
<name>A0A3E3EG97_9FIRM</name>
<evidence type="ECO:0008006" key="3">
    <source>
        <dbReference type="Google" id="ProtNLM"/>
    </source>
</evidence>
<dbReference type="InterPro" id="IPR036390">
    <property type="entry name" value="WH_DNA-bd_sf"/>
</dbReference>
<gene>
    <name evidence="1" type="ORF">DXB93_01765</name>
</gene>
<dbReference type="RefSeq" id="WP_117580270.1">
    <property type="nucleotide sequence ID" value="NZ_QUSL01000002.1"/>
</dbReference>
<evidence type="ECO:0000313" key="2">
    <source>
        <dbReference type="Proteomes" id="UP000261032"/>
    </source>
</evidence>
<dbReference type="Proteomes" id="UP000261032">
    <property type="component" value="Unassembled WGS sequence"/>
</dbReference>
<comment type="caution">
    <text evidence="1">The sequence shown here is derived from an EMBL/GenBank/DDBJ whole genome shotgun (WGS) entry which is preliminary data.</text>
</comment>